<dbReference type="Proteomes" id="UP000192610">
    <property type="component" value="Unassembled WGS sequence"/>
</dbReference>
<dbReference type="PANTHER" id="PTHR30273">
    <property type="entry name" value="PERIPLASMIC SIGNAL SENSOR AND SIGMA FACTOR ACTIVATOR FECR-RELATED"/>
    <property type="match status" value="1"/>
</dbReference>
<keyword evidence="5" id="KW-1185">Reference proteome</keyword>
<dbReference type="InterPro" id="IPR006860">
    <property type="entry name" value="FecR"/>
</dbReference>
<dbReference type="OrthoDB" id="629393at2"/>
<sequence length="391" mass="42929">MSETQATDLLNRYSSGNCTVAEQQLVEAWYQELVNTGELEYGEGEKESIQDAIEAGLLQSIATEEMPYTEYAPVRRMHRTWWAAAAILVCLSGAVLYLQHKRELLAKAESTLKNDVEPGSNKAVLTLSNGKTIVLDDAANGEVAREGKAKVLKPDDGKLVYSPDNSGGDGPLAWNTLATPRSGQYQLRLPDGTKVWLNSESSIHYPTGFKGKERRVQITGEAYFEVTHDNQMPFIVDLPSKGGAGGGQVEVLGTHFNVNAYGDESAIKTTLLEGKVKVVEKTATVQQTAILSPGEQAVIPNSNRIQVRKAAIDNVVAWKNGLFHFESADIKTVMRQLARWYDVEVVYEGAVKNEPLFVEISRNTRLSDVLKVLKESGSAKFSIEGKKIIVK</sequence>
<dbReference type="Gene3D" id="3.55.50.30">
    <property type="match status" value="1"/>
</dbReference>
<organism evidence="4 5">
    <name type="scientific">Niastella yeongjuensis</name>
    <dbReference type="NCBI Taxonomy" id="354355"/>
    <lineage>
        <taxon>Bacteria</taxon>
        <taxon>Pseudomonadati</taxon>
        <taxon>Bacteroidota</taxon>
        <taxon>Chitinophagia</taxon>
        <taxon>Chitinophagales</taxon>
        <taxon>Chitinophagaceae</taxon>
        <taxon>Niastella</taxon>
    </lineage>
</organism>
<evidence type="ECO:0000313" key="5">
    <source>
        <dbReference type="Proteomes" id="UP000192610"/>
    </source>
</evidence>
<name>A0A1V9F335_9BACT</name>
<dbReference type="EMBL" id="LVXG01000007">
    <property type="protein sequence ID" value="OQP52778.1"/>
    <property type="molecule type" value="Genomic_DNA"/>
</dbReference>
<gene>
    <name evidence="4" type="ORF">A4H97_24040</name>
</gene>
<evidence type="ECO:0000259" key="3">
    <source>
        <dbReference type="Pfam" id="PF16344"/>
    </source>
</evidence>
<evidence type="ECO:0008006" key="6">
    <source>
        <dbReference type="Google" id="ProtNLM"/>
    </source>
</evidence>
<dbReference type="InterPro" id="IPR032508">
    <property type="entry name" value="FecR_C"/>
</dbReference>
<feature type="domain" description="Protein FecR C-terminal" evidence="3">
    <location>
        <begin position="323"/>
        <end position="390"/>
    </location>
</feature>
<comment type="caution">
    <text evidence="4">The sequence shown here is derived from an EMBL/GenBank/DDBJ whole genome shotgun (WGS) entry which is preliminary data.</text>
</comment>
<keyword evidence="1" id="KW-0812">Transmembrane</keyword>
<feature type="domain" description="FecR protein" evidence="2">
    <location>
        <begin position="176"/>
        <end position="277"/>
    </location>
</feature>
<keyword evidence="1" id="KW-0472">Membrane</keyword>
<evidence type="ECO:0000259" key="2">
    <source>
        <dbReference type="Pfam" id="PF04773"/>
    </source>
</evidence>
<reference evidence="5" key="1">
    <citation type="submission" date="2016-04" db="EMBL/GenBank/DDBJ databases">
        <authorList>
            <person name="Chen L."/>
            <person name="Zhuang W."/>
            <person name="Wang G."/>
        </authorList>
    </citation>
    <scope>NUCLEOTIDE SEQUENCE [LARGE SCALE GENOMIC DNA]</scope>
    <source>
        <strain evidence="5">17621</strain>
    </source>
</reference>
<protein>
    <recommendedName>
        <fullName evidence="6">Iron dicitrate transport regulator FecR</fullName>
    </recommendedName>
</protein>
<evidence type="ECO:0000256" key="1">
    <source>
        <dbReference type="SAM" id="Phobius"/>
    </source>
</evidence>
<dbReference type="InterPro" id="IPR012373">
    <property type="entry name" value="Ferrdict_sens_TM"/>
</dbReference>
<dbReference type="PANTHER" id="PTHR30273:SF2">
    <property type="entry name" value="PROTEIN FECR"/>
    <property type="match status" value="1"/>
</dbReference>
<dbReference type="Gene3D" id="2.60.120.1440">
    <property type="match status" value="1"/>
</dbReference>
<dbReference type="STRING" id="354355.SAMN05660816_04696"/>
<accession>A0A1V9F335</accession>
<dbReference type="AlphaFoldDB" id="A0A1V9F335"/>
<dbReference type="RefSeq" id="WP_081197873.1">
    <property type="nucleotide sequence ID" value="NZ_FOCZ01000009.1"/>
</dbReference>
<dbReference type="Pfam" id="PF04773">
    <property type="entry name" value="FecR"/>
    <property type="match status" value="1"/>
</dbReference>
<dbReference type="GO" id="GO:0016989">
    <property type="term" value="F:sigma factor antagonist activity"/>
    <property type="evidence" value="ECO:0007669"/>
    <property type="project" value="TreeGrafter"/>
</dbReference>
<evidence type="ECO:0000313" key="4">
    <source>
        <dbReference type="EMBL" id="OQP52778.1"/>
    </source>
</evidence>
<keyword evidence="1" id="KW-1133">Transmembrane helix</keyword>
<feature type="transmembrane region" description="Helical" evidence="1">
    <location>
        <begin position="80"/>
        <end position="98"/>
    </location>
</feature>
<proteinExistence type="predicted"/>
<dbReference type="Pfam" id="PF16344">
    <property type="entry name" value="FecR_C"/>
    <property type="match status" value="1"/>
</dbReference>